<evidence type="ECO:0000313" key="2">
    <source>
        <dbReference type="Proteomes" id="UP001157502"/>
    </source>
</evidence>
<evidence type="ECO:0000313" key="1">
    <source>
        <dbReference type="EMBL" id="KAJ7998517.1"/>
    </source>
</evidence>
<protein>
    <submittedName>
        <fullName evidence="1">Uncharacterized protein</fullName>
    </submittedName>
</protein>
<dbReference type="EMBL" id="CM055744">
    <property type="protein sequence ID" value="KAJ7998517.1"/>
    <property type="molecule type" value="Genomic_DNA"/>
</dbReference>
<accession>A0ACC2G4F2</accession>
<keyword evidence="2" id="KW-1185">Reference proteome</keyword>
<reference evidence="1" key="1">
    <citation type="submission" date="2021-05" db="EMBL/GenBank/DDBJ databases">
        <authorList>
            <person name="Pan Q."/>
            <person name="Jouanno E."/>
            <person name="Zahm M."/>
            <person name="Klopp C."/>
            <person name="Cabau C."/>
            <person name="Louis A."/>
            <person name="Berthelot C."/>
            <person name="Parey E."/>
            <person name="Roest Crollius H."/>
            <person name="Montfort J."/>
            <person name="Robinson-Rechavi M."/>
            <person name="Bouchez O."/>
            <person name="Lampietro C."/>
            <person name="Lopez Roques C."/>
            <person name="Donnadieu C."/>
            <person name="Postlethwait J."/>
            <person name="Bobe J."/>
            <person name="Dillon D."/>
            <person name="Chandos A."/>
            <person name="von Hippel F."/>
            <person name="Guiguen Y."/>
        </authorList>
    </citation>
    <scope>NUCLEOTIDE SEQUENCE</scope>
    <source>
        <strain evidence="1">YG-Jan2019</strain>
    </source>
</reference>
<comment type="caution">
    <text evidence="1">The sequence shown here is derived from an EMBL/GenBank/DDBJ whole genome shotgun (WGS) entry which is preliminary data.</text>
</comment>
<proteinExistence type="predicted"/>
<dbReference type="Proteomes" id="UP001157502">
    <property type="component" value="Chromosome 17"/>
</dbReference>
<name>A0ACC2G4F2_DALPE</name>
<organism evidence="1 2">
    <name type="scientific">Dallia pectoralis</name>
    <name type="common">Alaska blackfish</name>
    <dbReference type="NCBI Taxonomy" id="75939"/>
    <lineage>
        <taxon>Eukaryota</taxon>
        <taxon>Metazoa</taxon>
        <taxon>Chordata</taxon>
        <taxon>Craniata</taxon>
        <taxon>Vertebrata</taxon>
        <taxon>Euteleostomi</taxon>
        <taxon>Actinopterygii</taxon>
        <taxon>Neopterygii</taxon>
        <taxon>Teleostei</taxon>
        <taxon>Protacanthopterygii</taxon>
        <taxon>Esociformes</taxon>
        <taxon>Umbridae</taxon>
        <taxon>Dallia</taxon>
    </lineage>
</organism>
<sequence>MVQPVKVYTPYVPDTAQLCRNGTTEYYSKRVSLCCSRCKPGTRMTVECSANSDTVCQPCPKSQYINTFHFTSKCFRCSRCSEDKGLRYVHYCTSSTNALCACKPGMYCRLGRNPECMECASYKSCEPGSGVSEHETDDSDVTCTPCPFGTFSNKHSYNQTCQQHTDCKSQGRHPLTDGNATSDVTCGPELNESQTTTTPSQLTTPPSDRLITPTEGIPPGFDPRIVAGVITSLLLLVIGGMFLCKKVFCQPRRASSTEEDSQKAVLKLDSDGPLTIRYSSIKAFCQEKMYLLEDGTKPSLPETQQVRTGGFSCFCVLFCFFLPGKDRLTSWQVRSGICLLLLRMR</sequence>
<gene>
    <name evidence="1" type="ORF">DPEC_G00205740</name>
</gene>